<accession>A0AAV4S8S0</accession>
<comment type="caution">
    <text evidence="1">The sequence shown here is derived from an EMBL/GenBank/DDBJ whole genome shotgun (WGS) entry which is preliminary data.</text>
</comment>
<reference evidence="1 2" key="1">
    <citation type="submission" date="2021-06" db="EMBL/GenBank/DDBJ databases">
        <title>Caerostris extrusa draft genome.</title>
        <authorList>
            <person name="Kono N."/>
            <person name="Arakawa K."/>
        </authorList>
    </citation>
    <scope>NUCLEOTIDE SEQUENCE [LARGE SCALE GENOMIC DNA]</scope>
</reference>
<proteinExistence type="predicted"/>
<protein>
    <submittedName>
        <fullName evidence="1">Uncharacterized protein</fullName>
    </submittedName>
</protein>
<dbReference type="Proteomes" id="UP001054945">
    <property type="component" value="Unassembled WGS sequence"/>
</dbReference>
<organism evidence="1 2">
    <name type="scientific">Caerostris extrusa</name>
    <name type="common">Bark spider</name>
    <name type="synonym">Caerostris bankana</name>
    <dbReference type="NCBI Taxonomy" id="172846"/>
    <lineage>
        <taxon>Eukaryota</taxon>
        <taxon>Metazoa</taxon>
        <taxon>Ecdysozoa</taxon>
        <taxon>Arthropoda</taxon>
        <taxon>Chelicerata</taxon>
        <taxon>Arachnida</taxon>
        <taxon>Araneae</taxon>
        <taxon>Araneomorphae</taxon>
        <taxon>Entelegynae</taxon>
        <taxon>Araneoidea</taxon>
        <taxon>Araneidae</taxon>
        <taxon>Caerostris</taxon>
    </lineage>
</organism>
<dbReference type="AlphaFoldDB" id="A0AAV4S8S0"/>
<name>A0AAV4S8S0_CAEEX</name>
<evidence type="ECO:0000313" key="1">
    <source>
        <dbReference type="EMBL" id="GIY29759.1"/>
    </source>
</evidence>
<evidence type="ECO:0000313" key="2">
    <source>
        <dbReference type="Proteomes" id="UP001054945"/>
    </source>
</evidence>
<gene>
    <name evidence="1" type="ORF">CEXT_25251</name>
</gene>
<dbReference type="EMBL" id="BPLR01009123">
    <property type="protein sequence ID" value="GIY29759.1"/>
    <property type="molecule type" value="Genomic_DNA"/>
</dbReference>
<sequence>MTSCLVVVLFGKRNHRGKWPSLQQVLRYLMRNSANEEEKIIKCYRIKKNNKGNQKLAKMLVSFHGGKRIKECACVGDVFWSLLVAAAGKGKKKKNSNQFVIE</sequence>
<keyword evidence="2" id="KW-1185">Reference proteome</keyword>